<dbReference type="InterPro" id="IPR036691">
    <property type="entry name" value="Endo/exonu/phosph_ase_sf"/>
</dbReference>
<accession>A0ABD1FH84</accession>
<dbReference type="Gene3D" id="3.60.10.10">
    <property type="entry name" value="Endonuclease/exonuclease/phosphatase"/>
    <property type="match status" value="1"/>
</dbReference>
<sequence length="117" mass="13192">MWDSLIEFIVGDQPTLVSSDLNCVVSPDERVRDRVATGYEMKDPIDTCALLGMKDVPYMGCKFTWSNGSRFSKIDRTLVNEAWHNTRHLASTMFKPTGSHSDHSPAITTPQNFQLLD</sequence>
<dbReference type="PANTHER" id="PTHR33710">
    <property type="entry name" value="BNAC02G09200D PROTEIN"/>
    <property type="match status" value="1"/>
</dbReference>
<name>A0ABD1FH84_SALDI</name>
<feature type="compositionally biased region" description="Polar residues" evidence="1">
    <location>
        <begin position="106"/>
        <end position="117"/>
    </location>
</feature>
<reference evidence="2 3" key="1">
    <citation type="submission" date="2024-06" db="EMBL/GenBank/DDBJ databases">
        <title>A chromosome level genome sequence of Diviner's sage (Salvia divinorum).</title>
        <authorList>
            <person name="Ford S.A."/>
            <person name="Ro D.-K."/>
            <person name="Ness R.W."/>
            <person name="Phillips M.A."/>
        </authorList>
    </citation>
    <scope>NUCLEOTIDE SEQUENCE [LARGE SCALE GENOMIC DNA]</scope>
    <source>
        <strain evidence="2">SAF-2024a</strain>
        <tissue evidence="2">Leaf</tissue>
    </source>
</reference>
<dbReference type="EMBL" id="JBEAFC010000015">
    <property type="protein sequence ID" value="KAL1531175.1"/>
    <property type="molecule type" value="Genomic_DNA"/>
</dbReference>
<evidence type="ECO:0000313" key="3">
    <source>
        <dbReference type="Proteomes" id="UP001567538"/>
    </source>
</evidence>
<comment type="caution">
    <text evidence="2">The sequence shown here is derived from an EMBL/GenBank/DDBJ whole genome shotgun (WGS) entry which is preliminary data.</text>
</comment>
<evidence type="ECO:0008006" key="4">
    <source>
        <dbReference type="Google" id="ProtNLM"/>
    </source>
</evidence>
<organism evidence="2 3">
    <name type="scientific">Salvia divinorum</name>
    <name type="common">Maria pastora</name>
    <name type="synonym">Diviner's sage</name>
    <dbReference type="NCBI Taxonomy" id="28513"/>
    <lineage>
        <taxon>Eukaryota</taxon>
        <taxon>Viridiplantae</taxon>
        <taxon>Streptophyta</taxon>
        <taxon>Embryophyta</taxon>
        <taxon>Tracheophyta</taxon>
        <taxon>Spermatophyta</taxon>
        <taxon>Magnoliopsida</taxon>
        <taxon>eudicotyledons</taxon>
        <taxon>Gunneridae</taxon>
        <taxon>Pentapetalae</taxon>
        <taxon>asterids</taxon>
        <taxon>lamiids</taxon>
        <taxon>Lamiales</taxon>
        <taxon>Lamiaceae</taxon>
        <taxon>Nepetoideae</taxon>
        <taxon>Mentheae</taxon>
        <taxon>Salviinae</taxon>
        <taxon>Salvia</taxon>
        <taxon>Salvia subgen. Calosphace</taxon>
    </lineage>
</organism>
<protein>
    <recommendedName>
        <fullName evidence="4">Endonuclease/exonuclease/phosphatase domain-containing protein</fullName>
    </recommendedName>
</protein>
<feature type="region of interest" description="Disordered" evidence="1">
    <location>
        <begin position="95"/>
        <end position="117"/>
    </location>
</feature>
<evidence type="ECO:0000256" key="1">
    <source>
        <dbReference type="SAM" id="MobiDB-lite"/>
    </source>
</evidence>
<dbReference type="PANTHER" id="PTHR33710:SF64">
    <property type="entry name" value="ENDONUCLEASE_EXONUCLEASE_PHOSPHATASE DOMAIN-CONTAINING PROTEIN"/>
    <property type="match status" value="1"/>
</dbReference>
<dbReference type="SUPFAM" id="SSF56219">
    <property type="entry name" value="DNase I-like"/>
    <property type="match status" value="1"/>
</dbReference>
<dbReference type="AlphaFoldDB" id="A0ABD1FH84"/>
<dbReference type="Proteomes" id="UP001567538">
    <property type="component" value="Unassembled WGS sequence"/>
</dbReference>
<gene>
    <name evidence="2" type="ORF">AAHA92_33883</name>
</gene>
<proteinExistence type="predicted"/>
<evidence type="ECO:0000313" key="2">
    <source>
        <dbReference type="EMBL" id="KAL1531175.1"/>
    </source>
</evidence>
<keyword evidence="3" id="KW-1185">Reference proteome</keyword>